<dbReference type="InterPro" id="IPR035909">
    <property type="entry name" value="CheB_C"/>
</dbReference>
<protein>
    <recommendedName>
        <fullName evidence="2">protein-glutamate methylesterase</fullName>
        <ecNumber evidence="2">3.1.1.61</ecNumber>
    </recommendedName>
</protein>
<organism evidence="6 7">
    <name type="scientific">Pseudoduganella chitinolytica</name>
    <dbReference type="NCBI Taxonomy" id="34070"/>
    <lineage>
        <taxon>Bacteria</taxon>
        <taxon>Pseudomonadati</taxon>
        <taxon>Pseudomonadota</taxon>
        <taxon>Betaproteobacteria</taxon>
        <taxon>Burkholderiales</taxon>
        <taxon>Oxalobacteraceae</taxon>
        <taxon>Telluria group</taxon>
        <taxon>Pseudoduganella</taxon>
    </lineage>
</organism>
<feature type="active site" evidence="4">
    <location>
        <position position="18"/>
    </location>
</feature>
<dbReference type="SUPFAM" id="SSF52738">
    <property type="entry name" value="Methylesterase CheB, C-terminal domain"/>
    <property type="match status" value="1"/>
</dbReference>
<gene>
    <name evidence="6" type="ORF">PX653_04090</name>
</gene>
<comment type="catalytic activity">
    <reaction evidence="3">
        <text>[protein]-L-glutamate 5-O-methyl ester + H2O = L-glutamyl-[protein] + methanol + H(+)</text>
        <dbReference type="Rhea" id="RHEA:23236"/>
        <dbReference type="Rhea" id="RHEA-COMP:10208"/>
        <dbReference type="Rhea" id="RHEA-COMP:10311"/>
        <dbReference type="ChEBI" id="CHEBI:15377"/>
        <dbReference type="ChEBI" id="CHEBI:15378"/>
        <dbReference type="ChEBI" id="CHEBI:17790"/>
        <dbReference type="ChEBI" id="CHEBI:29973"/>
        <dbReference type="ChEBI" id="CHEBI:82795"/>
        <dbReference type="EC" id="3.1.1.61"/>
    </reaction>
</comment>
<dbReference type="Pfam" id="PF01339">
    <property type="entry name" value="CheB_methylest"/>
    <property type="match status" value="1"/>
</dbReference>
<evidence type="ECO:0000259" key="5">
    <source>
        <dbReference type="PROSITE" id="PS50122"/>
    </source>
</evidence>
<keyword evidence="4" id="KW-0145">Chemotaxis</keyword>
<dbReference type="RefSeq" id="WP_277416649.1">
    <property type="nucleotide sequence ID" value="NZ_CP119083.1"/>
</dbReference>
<evidence type="ECO:0000256" key="3">
    <source>
        <dbReference type="ARBA" id="ARBA00048267"/>
    </source>
</evidence>
<evidence type="ECO:0000256" key="4">
    <source>
        <dbReference type="PROSITE-ProRule" id="PRU00050"/>
    </source>
</evidence>
<dbReference type="InterPro" id="IPR000673">
    <property type="entry name" value="Sig_transdc_resp-reg_Me-estase"/>
</dbReference>
<accession>A0ABY8BG73</accession>
<evidence type="ECO:0000313" key="7">
    <source>
        <dbReference type="Proteomes" id="UP001216510"/>
    </source>
</evidence>
<reference evidence="6 7" key="1">
    <citation type="submission" date="2023-02" db="EMBL/GenBank/DDBJ databases">
        <title>Gemone sequence of Telluria chitinolytica ACM 3522T.</title>
        <authorList>
            <person name="Frediansyah A."/>
            <person name="Miess H."/>
            <person name="Gross H."/>
        </authorList>
    </citation>
    <scope>NUCLEOTIDE SEQUENCE [LARGE SCALE GENOMIC DNA]</scope>
    <source>
        <strain evidence="6 7">ACM 3522</strain>
    </source>
</reference>
<dbReference type="Gene3D" id="3.40.50.180">
    <property type="entry name" value="Methylesterase CheB, C-terminal domain"/>
    <property type="match status" value="1"/>
</dbReference>
<dbReference type="PROSITE" id="PS50122">
    <property type="entry name" value="CHEB"/>
    <property type="match status" value="1"/>
</dbReference>
<dbReference type="InterPro" id="IPR011247">
    <property type="entry name" value="Chemotax_prot-Glu_Me-esterase"/>
</dbReference>
<feature type="domain" description="CheB-type methylesterase" evidence="5">
    <location>
        <begin position="6"/>
        <end position="198"/>
    </location>
</feature>
<dbReference type="PANTHER" id="PTHR42872:SF6">
    <property type="entry name" value="PROTEIN-GLUTAMATE METHYLESTERASE_PROTEIN-GLUTAMINE GLUTAMINASE"/>
    <property type="match status" value="1"/>
</dbReference>
<evidence type="ECO:0000313" key="6">
    <source>
        <dbReference type="EMBL" id="WEF33966.1"/>
    </source>
</evidence>
<dbReference type="Proteomes" id="UP001216510">
    <property type="component" value="Chromosome"/>
</dbReference>
<name>A0ABY8BG73_9BURK</name>
<dbReference type="EMBL" id="CP119083">
    <property type="protein sequence ID" value="WEF33966.1"/>
    <property type="molecule type" value="Genomic_DNA"/>
</dbReference>
<dbReference type="PIRSF" id="PIRSF036461">
    <property type="entry name" value="Chmtx_methlestr"/>
    <property type="match status" value="1"/>
</dbReference>
<dbReference type="EC" id="3.1.1.61" evidence="2"/>
<feature type="active site" evidence="4">
    <location>
        <position position="45"/>
    </location>
</feature>
<dbReference type="PANTHER" id="PTHR42872">
    <property type="entry name" value="PROTEIN-GLUTAMATE METHYLESTERASE/PROTEIN-GLUTAMINE GLUTAMINASE"/>
    <property type="match status" value="1"/>
</dbReference>
<keyword evidence="7" id="KW-1185">Reference proteome</keyword>
<dbReference type="CDD" id="cd16433">
    <property type="entry name" value="CheB"/>
    <property type="match status" value="1"/>
</dbReference>
<keyword evidence="1 4" id="KW-0378">Hydrolase</keyword>
<evidence type="ECO:0000256" key="2">
    <source>
        <dbReference type="ARBA" id="ARBA00039140"/>
    </source>
</evidence>
<feature type="active site" evidence="4">
    <location>
        <position position="140"/>
    </location>
</feature>
<proteinExistence type="predicted"/>
<evidence type="ECO:0000256" key="1">
    <source>
        <dbReference type="ARBA" id="ARBA00022801"/>
    </source>
</evidence>
<sequence length="346" mass="36396">MIELTTVPADEAIVIGTSTGGLHALQTVIAGLPLGLPAAVLIVMHTAEGESLLPALLARVARMPLRHARDGEPVLAGRILVAPPGQHLMVERTGAGCRAVLTRGPKENYCRPAIDVLFRSAAAAYGPRATGVVLTGQLDDGTMGLLSIKTCGGRAVVQLPEDAVAPSMPASALQHVDVDKVLRLPEIAGALTQMVGGAVPAVPAATPTPEWIQLENRYAGKGSDMDSLARIATPSTFTCPECQGTLWEVRSPGLKRYRCHTGHALTEQTLASLQDRLVEDALSSALRALHEKEKLLRQMAEDAVQAGQAKAALDHVQQAAEAQRSAEVLHRLITARHVADGALESA</sequence>